<evidence type="ECO:0000313" key="3">
    <source>
        <dbReference type="EMBL" id="MFD1293666.1"/>
    </source>
</evidence>
<dbReference type="EMBL" id="JBHTMV010000003">
    <property type="protein sequence ID" value="MFD1293666.1"/>
    <property type="molecule type" value="Genomic_DNA"/>
</dbReference>
<accession>A0ABW3WMT0</accession>
<sequence>MMIELQKKLQKELKNNLSFWLNQGVKKDTKHFFSEVSIDGIPNKNAPLGVMYLSRILYGASAAYQLVKDSNYMELATAAFVQLLEFENPVGGYYWAKNTSNKILHDAENINMAQAFVLYGLLEYAKLKPSLQLDEIIKKQVDFITNTLYDLENSGYIDGFTENWILGEAPTKALGTHLHLLEAFVKLYEYEKTEKTKVLIEELITIITQKFITKDTYDCLHRLTPNWNVLTNEVWAGHNAECSWILCNAASNINNEKLLNECNKLSLKMMKGVLDNALDKNGGVFNVLQNNMPTETVKIWWVQAETVLGLLNSYKITNEIKYKNSAIELINYISRNCIAKSGEWYTEVFSNGQPNKSIPIIHFWKSMYHTIRYYTEVTKKLR</sequence>
<dbReference type="RefSeq" id="WP_386808857.1">
    <property type="nucleotide sequence ID" value="NZ_JBHTMV010000003.1"/>
</dbReference>
<dbReference type="Pfam" id="PF07221">
    <property type="entry name" value="GlcNAc_2-epim"/>
    <property type="match status" value="1"/>
</dbReference>
<dbReference type="Proteomes" id="UP001597241">
    <property type="component" value="Unassembled WGS sequence"/>
</dbReference>
<evidence type="ECO:0000313" key="4">
    <source>
        <dbReference type="Proteomes" id="UP001597241"/>
    </source>
</evidence>
<dbReference type="InterPro" id="IPR010819">
    <property type="entry name" value="AGE/CE"/>
</dbReference>
<dbReference type="InterPro" id="IPR012341">
    <property type="entry name" value="6hp_glycosidase-like_sf"/>
</dbReference>
<comment type="caution">
    <text evidence="3">The sequence shown here is derived from an EMBL/GenBank/DDBJ whole genome shotgun (WGS) entry which is preliminary data.</text>
</comment>
<organism evidence="3 4">
    <name type="scientific">Lutibacter holmesii</name>
    <dbReference type="NCBI Taxonomy" id="1137985"/>
    <lineage>
        <taxon>Bacteria</taxon>
        <taxon>Pseudomonadati</taxon>
        <taxon>Bacteroidota</taxon>
        <taxon>Flavobacteriia</taxon>
        <taxon>Flavobacteriales</taxon>
        <taxon>Flavobacteriaceae</taxon>
        <taxon>Lutibacter</taxon>
    </lineage>
</organism>
<evidence type="ECO:0000256" key="2">
    <source>
        <dbReference type="ARBA" id="ARBA00023235"/>
    </source>
</evidence>
<dbReference type="InterPro" id="IPR008928">
    <property type="entry name" value="6-hairpin_glycosidase_sf"/>
</dbReference>
<evidence type="ECO:0000256" key="1">
    <source>
        <dbReference type="ARBA" id="ARBA00008558"/>
    </source>
</evidence>
<protein>
    <submittedName>
        <fullName evidence="3">AGE family epimerase/isomerase</fullName>
    </submittedName>
</protein>
<keyword evidence="4" id="KW-1185">Reference proteome</keyword>
<gene>
    <name evidence="3" type="ORF">ACFQ5N_07440</name>
</gene>
<name>A0ABW3WMT0_9FLAO</name>
<dbReference type="PANTHER" id="PTHR15108">
    <property type="entry name" value="N-ACYLGLUCOSAMINE-2-EPIMERASE"/>
    <property type="match status" value="1"/>
</dbReference>
<dbReference type="SUPFAM" id="SSF48208">
    <property type="entry name" value="Six-hairpin glycosidases"/>
    <property type="match status" value="1"/>
</dbReference>
<keyword evidence="2" id="KW-0413">Isomerase</keyword>
<proteinExistence type="inferred from homology"/>
<dbReference type="Gene3D" id="1.50.10.10">
    <property type="match status" value="1"/>
</dbReference>
<reference evidence="4" key="1">
    <citation type="journal article" date="2019" name="Int. J. Syst. Evol. Microbiol.">
        <title>The Global Catalogue of Microorganisms (GCM) 10K type strain sequencing project: providing services to taxonomists for standard genome sequencing and annotation.</title>
        <authorList>
            <consortium name="The Broad Institute Genomics Platform"/>
            <consortium name="The Broad Institute Genome Sequencing Center for Infectious Disease"/>
            <person name="Wu L."/>
            <person name="Ma J."/>
        </authorList>
    </citation>
    <scope>NUCLEOTIDE SEQUENCE [LARGE SCALE GENOMIC DNA]</scope>
    <source>
        <strain evidence="4">CCUG 62221</strain>
    </source>
</reference>
<comment type="similarity">
    <text evidence="1">Belongs to the N-acylglucosamine 2-epimerase family.</text>
</comment>